<dbReference type="NCBIfam" id="TIGR01843">
    <property type="entry name" value="type_I_hlyD"/>
    <property type="match status" value="1"/>
</dbReference>
<evidence type="ECO:0000256" key="2">
    <source>
        <dbReference type="ARBA" id="ARBA00009477"/>
    </source>
</evidence>
<dbReference type="RefSeq" id="WP_105745480.1">
    <property type="nucleotide sequence ID" value="NZ_PVBR01000031.1"/>
</dbReference>
<dbReference type="InterPro" id="IPR058982">
    <property type="entry name" value="Beta-barrel_AprE"/>
</dbReference>
<evidence type="ECO:0000259" key="11">
    <source>
        <dbReference type="Pfam" id="PF26002"/>
    </source>
</evidence>
<keyword evidence="6 9" id="KW-0812">Transmembrane</keyword>
<dbReference type="Proteomes" id="UP000239434">
    <property type="component" value="Unassembled WGS sequence"/>
</dbReference>
<evidence type="ECO:0000256" key="1">
    <source>
        <dbReference type="ARBA" id="ARBA00004377"/>
    </source>
</evidence>
<evidence type="ECO:0000256" key="8">
    <source>
        <dbReference type="ARBA" id="ARBA00023136"/>
    </source>
</evidence>
<accession>A0A2S9IJR3</accession>
<sequence>MARRATGQAAHGEQRGRRRHLRALLAAWRGQRGEAKGPSRRRLELEFLPAYLEILERPPSRVGRLLGLAIMLLCAGALIWSVRGRLDVIATAPGRVIVGQYSKTVQAAAGGVVTDIRVRDGQTVRAGEVLVELNPTSARADLDRLRRQVESNAASVARFEALLSDDPVAEFAARGDLAADQKAQALTYLEGEWLARTAARETYLSQLRQIAAQQLASAHSVAESETLLRIAQDRHDSMKPLAEKGIYARMDLLTLQKQVVEQRRTLAEQTDTLAVLQVQQETLVSENARQEAEWRQSVLQRLEQSRADLGALGQELIKAQETARMQTIAAPVDGVVQQLAVHTIGGVVQAGQALMMVVPETDDLEAEVNILNRDAGFVRRGQPVQVKVESFPYTKYGTITGEVLQVSRDSVSDETLGLVYPARVRLDRLSFSTDDGAIPLSAGMELTAEIRTDERRVIDYLLSPLQEYQSMALRER</sequence>
<dbReference type="InterPro" id="IPR010129">
    <property type="entry name" value="T1SS_HlyD"/>
</dbReference>
<evidence type="ECO:0000313" key="13">
    <source>
        <dbReference type="Proteomes" id="UP000239434"/>
    </source>
</evidence>
<gene>
    <name evidence="12" type="ORF">C5748_25155</name>
</gene>
<keyword evidence="4 9" id="KW-1003">Cell membrane</keyword>
<dbReference type="Gene3D" id="2.40.50.100">
    <property type="match status" value="1"/>
</dbReference>
<feature type="transmembrane region" description="Helical" evidence="9">
    <location>
        <begin position="65"/>
        <end position="82"/>
    </location>
</feature>
<keyword evidence="13" id="KW-1185">Reference proteome</keyword>
<evidence type="ECO:0000259" key="10">
    <source>
        <dbReference type="Pfam" id="PF25917"/>
    </source>
</evidence>
<keyword evidence="8 9" id="KW-0472">Membrane</keyword>
<dbReference type="PRINTS" id="PR01490">
    <property type="entry name" value="RTXTOXIND"/>
</dbReference>
<evidence type="ECO:0000256" key="4">
    <source>
        <dbReference type="ARBA" id="ARBA00022475"/>
    </source>
</evidence>
<comment type="similarity">
    <text evidence="2 9">Belongs to the membrane fusion protein (MFP) (TC 8.A.1) family.</text>
</comment>
<evidence type="ECO:0000256" key="7">
    <source>
        <dbReference type="ARBA" id="ARBA00022989"/>
    </source>
</evidence>
<proteinExistence type="inferred from homology"/>
<evidence type="ECO:0000256" key="9">
    <source>
        <dbReference type="RuleBase" id="RU365093"/>
    </source>
</evidence>
<reference evidence="12 13" key="1">
    <citation type="submission" date="2018-02" db="EMBL/GenBank/DDBJ databases">
        <title>The draft genome of Phyllobacterium sp. 1N-3.</title>
        <authorList>
            <person name="Liu L."/>
            <person name="Li L."/>
            <person name="Zhang X."/>
            <person name="Wang T."/>
            <person name="Liang L."/>
        </authorList>
    </citation>
    <scope>NUCLEOTIDE SEQUENCE [LARGE SCALE GENOMIC DNA]</scope>
    <source>
        <strain evidence="12 13">1N-3</strain>
    </source>
</reference>
<comment type="caution">
    <text evidence="12">The sequence shown here is derived from an EMBL/GenBank/DDBJ whole genome shotgun (WGS) entry which is preliminary data.</text>
</comment>
<dbReference type="AlphaFoldDB" id="A0A2S9IJR3"/>
<comment type="subcellular location">
    <subcellularLocation>
        <location evidence="1 9">Cell inner membrane</location>
        <topology evidence="1 9">Single-pass membrane protein</topology>
    </subcellularLocation>
</comment>
<keyword evidence="5 9" id="KW-0997">Cell inner membrane</keyword>
<dbReference type="PANTHER" id="PTHR30386:SF27">
    <property type="entry name" value="MEMBRANE FUSION PROTEIN (MFP) FAMILY PROTEIN"/>
    <property type="match status" value="1"/>
</dbReference>
<keyword evidence="3 9" id="KW-0813">Transport</keyword>
<dbReference type="GO" id="GO:0015031">
    <property type="term" value="P:protein transport"/>
    <property type="evidence" value="ECO:0007669"/>
    <property type="project" value="InterPro"/>
</dbReference>
<dbReference type="PANTHER" id="PTHR30386">
    <property type="entry name" value="MEMBRANE FUSION SUBUNIT OF EMRAB-TOLC MULTIDRUG EFFLUX PUMP"/>
    <property type="match status" value="1"/>
</dbReference>
<keyword evidence="7 9" id="KW-1133">Transmembrane helix</keyword>
<dbReference type="Pfam" id="PF26002">
    <property type="entry name" value="Beta-barrel_AprE"/>
    <property type="match status" value="1"/>
</dbReference>
<dbReference type="Gene3D" id="2.40.30.170">
    <property type="match status" value="1"/>
</dbReference>
<dbReference type="InterPro" id="IPR058625">
    <property type="entry name" value="MdtA-like_BSH"/>
</dbReference>
<feature type="domain" description="AprE-like beta-barrel" evidence="11">
    <location>
        <begin position="365"/>
        <end position="452"/>
    </location>
</feature>
<dbReference type="SUPFAM" id="SSF111369">
    <property type="entry name" value="HlyD-like secretion proteins"/>
    <property type="match status" value="1"/>
</dbReference>
<protein>
    <recommendedName>
        <fullName evidence="9">Membrane fusion protein (MFP) family protein</fullName>
    </recommendedName>
</protein>
<feature type="domain" description="Multidrug resistance protein MdtA-like barrel-sandwich hybrid" evidence="10">
    <location>
        <begin position="104"/>
        <end position="358"/>
    </location>
</feature>
<dbReference type="Pfam" id="PF25917">
    <property type="entry name" value="BSH_RND"/>
    <property type="match status" value="1"/>
</dbReference>
<dbReference type="EMBL" id="PVBR01000031">
    <property type="protein sequence ID" value="PRD40773.1"/>
    <property type="molecule type" value="Genomic_DNA"/>
</dbReference>
<evidence type="ECO:0000256" key="5">
    <source>
        <dbReference type="ARBA" id="ARBA00022519"/>
    </source>
</evidence>
<evidence type="ECO:0000313" key="12">
    <source>
        <dbReference type="EMBL" id="PRD40773.1"/>
    </source>
</evidence>
<evidence type="ECO:0000256" key="6">
    <source>
        <dbReference type="ARBA" id="ARBA00022692"/>
    </source>
</evidence>
<dbReference type="GO" id="GO:0005886">
    <property type="term" value="C:plasma membrane"/>
    <property type="evidence" value="ECO:0007669"/>
    <property type="project" value="UniProtKB-SubCell"/>
</dbReference>
<name>A0A2S9IJR3_9HYPH</name>
<dbReference type="InterPro" id="IPR050739">
    <property type="entry name" value="MFP"/>
</dbReference>
<organism evidence="12 13">
    <name type="scientific">Phyllobacterium phragmitis</name>
    <dbReference type="NCBI Taxonomy" id="2670329"/>
    <lineage>
        <taxon>Bacteria</taxon>
        <taxon>Pseudomonadati</taxon>
        <taxon>Pseudomonadota</taxon>
        <taxon>Alphaproteobacteria</taxon>
        <taxon>Hyphomicrobiales</taxon>
        <taxon>Phyllobacteriaceae</taxon>
        <taxon>Phyllobacterium</taxon>
    </lineage>
</organism>
<evidence type="ECO:0000256" key="3">
    <source>
        <dbReference type="ARBA" id="ARBA00022448"/>
    </source>
</evidence>